<dbReference type="EMBL" id="JAKKPZ010000007">
    <property type="protein sequence ID" value="KAI1718953.1"/>
    <property type="molecule type" value="Genomic_DNA"/>
</dbReference>
<name>A0AAD4N5K0_9BILA</name>
<evidence type="ECO:0000256" key="1">
    <source>
        <dbReference type="SAM" id="MobiDB-lite"/>
    </source>
</evidence>
<gene>
    <name evidence="3" type="ORF">DdX_06068</name>
</gene>
<feature type="signal peptide" evidence="2">
    <location>
        <begin position="1"/>
        <end position="17"/>
    </location>
</feature>
<evidence type="ECO:0000313" key="4">
    <source>
        <dbReference type="Proteomes" id="UP001201812"/>
    </source>
</evidence>
<protein>
    <submittedName>
        <fullName evidence="3">Uncharacterized protein</fullName>
    </submittedName>
</protein>
<comment type="caution">
    <text evidence="3">The sequence shown here is derived from an EMBL/GenBank/DDBJ whole genome shotgun (WGS) entry which is preliminary data.</text>
</comment>
<proteinExistence type="predicted"/>
<keyword evidence="2" id="KW-0732">Signal</keyword>
<reference evidence="3" key="1">
    <citation type="submission" date="2022-01" db="EMBL/GenBank/DDBJ databases">
        <title>Genome Sequence Resource for Two Populations of Ditylenchus destructor, the Migratory Endoparasitic Phytonematode.</title>
        <authorList>
            <person name="Zhang H."/>
            <person name="Lin R."/>
            <person name="Xie B."/>
        </authorList>
    </citation>
    <scope>NUCLEOTIDE SEQUENCE</scope>
    <source>
        <strain evidence="3">BazhouSP</strain>
    </source>
</reference>
<feature type="region of interest" description="Disordered" evidence="1">
    <location>
        <begin position="27"/>
        <end position="78"/>
    </location>
</feature>
<dbReference type="Proteomes" id="UP001201812">
    <property type="component" value="Unassembled WGS sequence"/>
</dbReference>
<dbReference type="AlphaFoldDB" id="A0AAD4N5K0"/>
<accession>A0AAD4N5K0</accession>
<evidence type="ECO:0000256" key="2">
    <source>
        <dbReference type="SAM" id="SignalP"/>
    </source>
</evidence>
<feature type="chain" id="PRO_5042100604" evidence="2">
    <location>
        <begin position="18"/>
        <end position="78"/>
    </location>
</feature>
<organism evidence="3 4">
    <name type="scientific">Ditylenchus destructor</name>
    <dbReference type="NCBI Taxonomy" id="166010"/>
    <lineage>
        <taxon>Eukaryota</taxon>
        <taxon>Metazoa</taxon>
        <taxon>Ecdysozoa</taxon>
        <taxon>Nematoda</taxon>
        <taxon>Chromadorea</taxon>
        <taxon>Rhabditida</taxon>
        <taxon>Tylenchina</taxon>
        <taxon>Tylenchomorpha</taxon>
        <taxon>Sphaerularioidea</taxon>
        <taxon>Anguinidae</taxon>
        <taxon>Anguininae</taxon>
        <taxon>Ditylenchus</taxon>
    </lineage>
</organism>
<evidence type="ECO:0000313" key="3">
    <source>
        <dbReference type="EMBL" id="KAI1718953.1"/>
    </source>
</evidence>
<sequence>MNSFTLLLMLMVAVCLLQNICAPEDLPEYIGDSPPSSHAADELNKSLAAQRRAAQKRDRERSNGKDNTGRKYKPIVYD</sequence>
<feature type="compositionally biased region" description="Basic and acidic residues" evidence="1">
    <location>
        <begin position="55"/>
        <end position="69"/>
    </location>
</feature>
<keyword evidence="4" id="KW-1185">Reference proteome</keyword>